<dbReference type="EMBL" id="QSEW01000008">
    <property type="protein sequence ID" value="RGZ99641.1"/>
    <property type="molecule type" value="Genomic_DNA"/>
</dbReference>
<evidence type="ECO:0000313" key="11">
    <source>
        <dbReference type="Proteomes" id="UP000284962"/>
    </source>
</evidence>
<evidence type="ECO:0000256" key="3">
    <source>
        <dbReference type="ARBA" id="ARBA00022840"/>
    </source>
</evidence>
<protein>
    <submittedName>
        <fullName evidence="6">ABC transporter ATP-binding protein</fullName>
    </submittedName>
</protein>
<dbReference type="PANTHER" id="PTHR42794:SF1">
    <property type="entry name" value="HEMIN IMPORT ATP-BINDING PROTEIN HMUV"/>
    <property type="match status" value="1"/>
</dbReference>
<organism evidence="6 10">
    <name type="scientific">Dorea formicigenerans</name>
    <dbReference type="NCBI Taxonomy" id="39486"/>
    <lineage>
        <taxon>Bacteria</taxon>
        <taxon>Bacillati</taxon>
        <taxon>Bacillota</taxon>
        <taxon>Clostridia</taxon>
        <taxon>Lachnospirales</taxon>
        <taxon>Lachnospiraceae</taxon>
        <taxon>Dorea</taxon>
    </lineage>
</organism>
<evidence type="ECO:0000256" key="4">
    <source>
        <dbReference type="ARBA" id="ARBA00022967"/>
    </source>
</evidence>
<gene>
    <name evidence="9" type="ORF">DW658_09010</name>
    <name evidence="8" type="ORF">DW957_08800</name>
    <name evidence="7" type="ORF">DWX78_08205</name>
    <name evidence="6" type="ORF">DXC93_12400</name>
</gene>
<evidence type="ECO:0000313" key="9">
    <source>
        <dbReference type="EMBL" id="RHF78344.1"/>
    </source>
</evidence>
<evidence type="ECO:0000259" key="5">
    <source>
        <dbReference type="PROSITE" id="PS50893"/>
    </source>
</evidence>
<dbReference type="PROSITE" id="PS50893">
    <property type="entry name" value="ABC_TRANSPORTER_2"/>
    <property type="match status" value="1"/>
</dbReference>
<dbReference type="Proteomes" id="UP000285666">
    <property type="component" value="Unassembled WGS sequence"/>
</dbReference>
<dbReference type="SMART" id="SM00382">
    <property type="entry name" value="AAA"/>
    <property type="match status" value="1"/>
</dbReference>
<comment type="caution">
    <text evidence="6">The sequence shown here is derived from an EMBL/GenBank/DDBJ whole genome shotgun (WGS) entry which is preliminary data.</text>
</comment>
<feature type="domain" description="ABC transporter" evidence="5">
    <location>
        <begin position="5"/>
        <end position="240"/>
    </location>
</feature>
<dbReference type="EMBL" id="QSRA01000018">
    <property type="protein sequence ID" value="RGK80584.1"/>
    <property type="molecule type" value="Genomic_DNA"/>
</dbReference>
<dbReference type="Proteomes" id="UP000284962">
    <property type="component" value="Unassembled WGS sequence"/>
</dbReference>
<dbReference type="CDD" id="cd03214">
    <property type="entry name" value="ABC_Iron-Siderophores_B12_Hemin"/>
    <property type="match status" value="1"/>
</dbReference>
<dbReference type="InterPro" id="IPR003593">
    <property type="entry name" value="AAA+_ATPase"/>
</dbReference>
<dbReference type="Proteomes" id="UP000285981">
    <property type="component" value="Unassembled WGS sequence"/>
</dbReference>
<dbReference type="Pfam" id="PF00005">
    <property type="entry name" value="ABC_tran"/>
    <property type="match status" value="1"/>
</dbReference>
<sequence length="260" mass="29301">MMTGLRLRNISVNYGERKILKNLNLDIPRGEFCGLLGLNGSGKTTLLHVACGFLPMQGECYVDGENCKNLNERQRARKIAFIPQICSLAGGRDAIDVVLMGYNPWLNILESPSVEQKKQAREIMDKLGCLHLADKDFGELSQGQKQMVILARCIAQNAPVMLMDEPDSALDFLNKHIVLEKIRTVVRDGNKAGLITMHDPNFAMEYCDRLFLLKDGKIVTQIHMKTDSKEKIKESLSMIYGEIELLKNGKEYLMGKRQDV</sequence>
<dbReference type="RefSeq" id="WP_022278563.1">
    <property type="nucleotide sequence ID" value="NZ_JBBNPT010000014.1"/>
</dbReference>
<evidence type="ECO:0000256" key="2">
    <source>
        <dbReference type="ARBA" id="ARBA00022741"/>
    </source>
</evidence>
<dbReference type="GO" id="GO:0016887">
    <property type="term" value="F:ATP hydrolysis activity"/>
    <property type="evidence" value="ECO:0007669"/>
    <property type="project" value="InterPro"/>
</dbReference>
<dbReference type="InterPro" id="IPR027417">
    <property type="entry name" value="P-loop_NTPase"/>
</dbReference>
<dbReference type="EMBL" id="QRHN01000011">
    <property type="protein sequence ID" value="RHF78344.1"/>
    <property type="molecule type" value="Genomic_DNA"/>
</dbReference>
<dbReference type="GO" id="GO:0005524">
    <property type="term" value="F:ATP binding"/>
    <property type="evidence" value="ECO:0007669"/>
    <property type="project" value="UniProtKB-KW"/>
</dbReference>
<dbReference type="Gene3D" id="3.40.50.300">
    <property type="entry name" value="P-loop containing nucleotide triphosphate hydrolases"/>
    <property type="match status" value="1"/>
</dbReference>
<keyword evidence="3 6" id="KW-0067">ATP-binding</keyword>
<name>A0A3E4PKJ9_9FIRM</name>
<dbReference type="Proteomes" id="UP000261324">
    <property type="component" value="Unassembled WGS sequence"/>
</dbReference>
<evidence type="ECO:0000313" key="6">
    <source>
        <dbReference type="EMBL" id="RGK80584.1"/>
    </source>
</evidence>
<evidence type="ECO:0000313" key="13">
    <source>
        <dbReference type="Proteomes" id="UP000285981"/>
    </source>
</evidence>
<evidence type="ECO:0000313" key="8">
    <source>
        <dbReference type="EMBL" id="RGZ99641.1"/>
    </source>
</evidence>
<accession>A0A3E4PKJ9</accession>
<keyword evidence="1" id="KW-0813">Transport</keyword>
<dbReference type="AlphaFoldDB" id="A0A3E4PKJ9"/>
<evidence type="ECO:0000313" key="7">
    <source>
        <dbReference type="EMBL" id="RGS70241.1"/>
    </source>
</evidence>
<dbReference type="InterPro" id="IPR017871">
    <property type="entry name" value="ABC_transporter-like_CS"/>
</dbReference>
<evidence type="ECO:0000313" key="12">
    <source>
        <dbReference type="Proteomes" id="UP000285666"/>
    </source>
</evidence>
<evidence type="ECO:0000256" key="1">
    <source>
        <dbReference type="ARBA" id="ARBA00022448"/>
    </source>
</evidence>
<dbReference type="PROSITE" id="PS00211">
    <property type="entry name" value="ABC_TRANSPORTER_1"/>
    <property type="match status" value="1"/>
</dbReference>
<dbReference type="EMBL" id="QRVU01000035">
    <property type="protein sequence ID" value="RGS70241.1"/>
    <property type="molecule type" value="Genomic_DNA"/>
</dbReference>
<proteinExistence type="predicted"/>
<dbReference type="SUPFAM" id="SSF52540">
    <property type="entry name" value="P-loop containing nucleoside triphosphate hydrolases"/>
    <property type="match status" value="1"/>
</dbReference>
<reference evidence="10 11" key="1">
    <citation type="submission" date="2018-08" db="EMBL/GenBank/DDBJ databases">
        <title>A genome reference for cultivated species of the human gut microbiota.</title>
        <authorList>
            <person name="Zou Y."/>
            <person name="Xue W."/>
            <person name="Luo G."/>
        </authorList>
    </citation>
    <scope>NUCLEOTIDE SEQUENCE [LARGE SCALE GENOMIC DNA]</scope>
    <source>
        <strain evidence="7 13">AF21-25</strain>
        <strain evidence="9 12">AM23-7AC</strain>
        <strain evidence="8 11">AM46-16</strain>
        <strain evidence="6 10">TF09-3</strain>
    </source>
</reference>
<keyword evidence="4" id="KW-1278">Translocase</keyword>
<dbReference type="PANTHER" id="PTHR42794">
    <property type="entry name" value="HEMIN IMPORT ATP-BINDING PROTEIN HMUV"/>
    <property type="match status" value="1"/>
</dbReference>
<keyword evidence="2" id="KW-0547">Nucleotide-binding</keyword>
<evidence type="ECO:0000313" key="10">
    <source>
        <dbReference type="Proteomes" id="UP000261324"/>
    </source>
</evidence>
<dbReference type="InterPro" id="IPR003439">
    <property type="entry name" value="ABC_transporter-like_ATP-bd"/>
</dbReference>